<dbReference type="AlphaFoldDB" id="A0A0D0B2Q4"/>
<protein>
    <submittedName>
        <fullName evidence="1">Uncharacterized protein</fullName>
    </submittedName>
</protein>
<dbReference type="EMBL" id="KN835193">
    <property type="protein sequence ID" value="KIK44304.1"/>
    <property type="molecule type" value="Genomic_DNA"/>
</dbReference>
<sequence>MLAETRTLGSFRSSTILGSIDRPYRKGSPVESSAISMDDQSEIAAYFIATWAPVASVRYSWGIQLLPLTRPIGMILSSIRVSFRALL</sequence>
<dbReference type="InParanoid" id="A0A0D0B2Q4"/>
<gene>
    <name evidence="1" type="ORF">CY34DRAFT_641299</name>
</gene>
<name>A0A0D0B2Q4_9AGAM</name>
<keyword evidence="2" id="KW-1185">Reference proteome</keyword>
<evidence type="ECO:0000313" key="1">
    <source>
        <dbReference type="EMBL" id="KIK44304.1"/>
    </source>
</evidence>
<evidence type="ECO:0000313" key="2">
    <source>
        <dbReference type="Proteomes" id="UP000054485"/>
    </source>
</evidence>
<accession>A0A0D0B2Q4</accession>
<organism evidence="1 2">
    <name type="scientific">Suillus luteus UH-Slu-Lm8-n1</name>
    <dbReference type="NCBI Taxonomy" id="930992"/>
    <lineage>
        <taxon>Eukaryota</taxon>
        <taxon>Fungi</taxon>
        <taxon>Dikarya</taxon>
        <taxon>Basidiomycota</taxon>
        <taxon>Agaricomycotina</taxon>
        <taxon>Agaricomycetes</taxon>
        <taxon>Agaricomycetidae</taxon>
        <taxon>Boletales</taxon>
        <taxon>Suillineae</taxon>
        <taxon>Suillaceae</taxon>
        <taxon>Suillus</taxon>
    </lineage>
</organism>
<dbReference type="HOGENOM" id="CLU_2484834_0_0_1"/>
<dbReference type="Proteomes" id="UP000054485">
    <property type="component" value="Unassembled WGS sequence"/>
</dbReference>
<proteinExistence type="predicted"/>
<reference evidence="1 2" key="1">
    <citation type="submission" date="2014-04" db="EMBL/GenBank/DDBJ databases">
        <authorList>
            <consortium name="DOE Joint Genome Institute"/>
            <person name="Kuo A."/>
            <person name="Ruytinx J."/>
            <person name="Rineau F."/>
            <person name="Colpaert J."/>
            <person name="Kohler A."/>
            <person name="Nagy L.G."/>
            <person name="Floudas D."/>
            <person name="Copeland A."/>
            <person name="Barry K.W."/>
            <person name="Cichocki N."/>
            <person name="Veneault-Fourrey C."/>
            <person name="LaButti K."/>
            <person name="Lindquist E.A."/>
            <person name="Lipzen A."/>
            <person name="Lundell T."/>
            <person name="Morin E."/>
            <person name="Murat C."/>
            <person name="Sun H."/>
            <person name="Tunlid A."/>
            <person name="Henrissat B."/>
            <person name="Grigoriev I.V."/>
            <person name="Hibbett D.S."/>
            <person name="Martin F."/>
            <person name="Nordberg H.P."/>
            <person name="Cantor M.N."/>
            <person name="Hua S.X."/>
        </authorList>
    </citation>
    <scope>NUCLEOTIDE SEQUENCE [LARGE SCALE GENOMIC DNA]</scope>
    <source>
        <strain evidence="1 2">UH-Slu-Lm8-n1</strain>
    </source>
</reference>
<reference evidence="2" key="2">
    <citation type="submission" date="2015-01" db="EMBL/GenBank/DDBJ databases">
        <title>Evolutionary Origins and Diversification of the Mycorrhizal Mutualists.</title>
        <authorList>
            <consortium name="DOE Joint Genome Institute"/>
            <consortium name="Mycorrhizal Genomics Consortium"/>
            <person name="Kohler A."/>
            <person name="Kuo A."/>
            <person name="Nagy L.G."/>
            <person name="Floudas D."/>
            <person name="Copeland A."/>
            <person name="Barry K.W."/>
            <person name="Cichocki N."/>
            <person name="Veneault-Fourrey C."/>
            <person name="LaButti K."/>
            <person name="Lindquist E.A."/>
            <person name="Lipzen A."/>
            <person name="Lundell T."/>
            <person name="Morin E."/>
            <person name="Murat C."/>
            <person name="Riley R."/>
            <person name="Ohm R."/>
            <person name="Sun H."/>
            <person name="Tunlid A."/>
            <person name="Henrissat B."/>
            <person name="Grigoriev I.V."/>
            <person name="Hibbett D.S."/>
            <person name="Martin F."/>
        </authorList>
    </citation>
    <scope>NUCLEOTIDE SEQUENCE [LARGE SCALE GENOMIC DNA]</scope>
    <source>
        <strain evidence="2">UH-Slu-Lm8-n1</strain>
    </source>
</reference>